<evidence type="ECO:0000256" key="1">
    <source>
        <dbReference type="SAM" id="MobiDB-lite"/>
    </source>
</evidence>
<accession>A0A6M3IRJ8</accession>
<reference evidence="2" key="1">
    <citation type="submission" date="2020-03" db="EMBL/GenBank/DDBJ databases">
        <title>The deep terrestrial virosphere.</title>
        <authorList>
            <person name="Holmfeldt K."/>
            <person name="Nilsson E."/>
            <person name="Simone D."/>
            <person name="Lopez-Fernandez M."/>
            <person name="Wu X."/>
            <person name="de Brujin I."/>
            <person name="Lundin D."/>
            <person name="Andersson A."/>
            <person name="Bertilsson S."/>
            <person name="Dopson M."/>
        </authorList>
    </citation>
    <scope>NUCLEOTIDE SEQUENCE</scope>
    <source>
        <strain evidence="2">MM415B01176</strain>
    </source>
</reference>
<feature type="region of interest" description="Disordered" evidence="1">
    <location>
        <begin position="74"/>
        <end position="93"/>
    </location>
</feature>
<feature type="region of interest" description="Disordered" evidence="1">
    <location>
        <begin position="38"/>
        <end position="62"/>
    </location>
</feature>
<name>A0A6M3IRJ8_9ZZZZ</name>
<feature type="compositionally biased region" description="Basic and acidic residues" evidence="1">
    <location>
        <begin position="41"/>
        <end position="59"/>
    </location>
</feature>
<dbReference type="EMBL" id="MT141398">
    <property type="protein sequence ID" value="QJA60156.1"/>
    <property type="molecule type" value="Genomic_DNA"/>
</dbReference>
<gene>
    <name evidence="2" type="ORF">MM415B01176_0005</name>
</gene>
<protein>
    <submittedName>
        <fullName evidence="2">Uncharacterized protein</fullName>
    </submittedName>
</protein>
<evidence type="ECO:0000313" key="2">
    <source>
        <dbReference type="EMBL" id="QJA60156.1"/>
    </source>
</evidence>
<sequence length="93" mass="9742">MSYALTGWVFAAAIAGGIYSVSESNTAKKTAASANQQAERVAAEQKTAEQTRLSKEEAGRSASKKMFREGLYFTSPGGTLGTGSRGSSRLMGK</sequence>
<dbReference type="AlphaFoldDB" id="A0A6M3IRJ8"/>
<proteinExistence type="predicted"/>
<organism evidence="2">
    <name type="scientific">viral metagenome</name>
    <dbReference type="NCBI Taxonomy" id="1070528"/>
    <lineage>
        <taxon>unclassified sequences</taxon>
        <taxon>metagenomes</taxon>
        <taxon>organismal metagenomes</taxon>
    </lineage>
</organism>